<dbReference type="OMA" id="TGNCHKW"/>
<dbReference type="Gene3D" id="3.90.1150.10">
    <property type="entry name" value="Aspartate Aminotransferase, domain 1"/>
    <property type="match status" value="1"/>
</dbReference>
<feature type="domain" description="Aminotransferase class V" evidence="2">
    <location>
        <begin position="73"/>
        <end position="321"/>
    </location>
</feature>
<evidence type="ECO:0000256" key="1">
    <source>
        <dbReference type="ARBA" id="ARBA00022898"/>
    </source>
</evidence>
<dbReference type="EMBL" id="GL349477">
    <property type="protein sequence ID" value="KNC52945.1"/>
    <property type="molecule type" value="Genomic_DNA"/>
</dbReference>
<gene>
    <name evidence="3" type="ORF">AMSG_09114</name>
</gene>
<keyword evidence="4" id="KW-1185">Reference proteome</keyword>
<keyword evidence="1" id="KW-0663">Pyridoxal phosphate</keyword>
<dbReference type="eggNOG" id="KOG1549">
    <property type="taxonomic scope" value="Eukaryota"/>
</dbReference>
<evidence type="ECO:0000313" key="4">
    <source>
        <dbReference type="Proteomes" id="UP000054408"/>
    </source>
</evidence>
<dbReference type="AlphaFoldDB" id="A0A0L0DL09"/>
<dbReference type="GO" id="GO:0016829">
    <property type="term" value="F:lyase activity"/>
    <property type="evidence" value="ECO:0007669"/>
    <property type="project" value="UniProtKB-KW"/>
</dbReference>
<dbReference type="PANTHER" id="PTHR43092:SF2">
    <property type="entry name" value="HERCYNYLCYSTEINE SULFOXIDE LYASE"/>
    <property type="match status" value="1"/>
</dbReference>
<evidence type="ECO:0000259" key="2">
    <source>
        <dbReference type="Pfam" id="PF00266"/>
    </source>
</evidence>
<evidence type="ECO:0000313" key="3">
    <source>
        <dbReference type="EMBL" id="KNC52945.1"/>
    </source>
</evidence>
<sequence length="437" mass="45806">MSALREHFLLSADHVHLNHGSFGATPKAVLAAQSAAREAIELHPDAYYRSTSRAAFADAGGGELASGRASRVAARQLAAELFDGEADRLAFVVNATTAANAAVISLPDLKPDECVVEFSPLIYGGCHAAFARQAERCGAELVSIKVSTLAPSVDEFVTPIQEILASPDAPRIRMVLLDHIVSTTAEVLPVADIVPALAAARLASGGDFHIVVDGAHVPGQLPLSLREMTKLGVDVYIGNLHKWMFAPKGAAFVYAASDAGKALMRPPIASHATGARLGFVPEFDDQGTRDDTAWLVLPAALAFIDTVCGGLEAMRASQAAILAAGVDMLTTAWGTSSPTSLDPAAGALAIVPLPPPPAFLSPPSNHHAWALSAHLHRTAGITAFTVVLDGAYYVRISAQIYNTPSDYRTLADAITAVFSAASPEAIGYEDMIPYSDW</sequence>
<organism evidence="3 4">
    <name type="scientific">Thecamonas trahens ATCC 50062</name>
    <dbReference type="NCBI Taxonomy" id="461836"/>
    <lineage>
        <taxon>Eukaryota</taxon>
        <taxon>Apusozoa</taxon>
        <taxon>Apusomonadida</taxon>
        <taxon>Apusomonadidae</taxon>
        <taxon>Thecamonas</taxon>
    </lineage>
</organism>
<dbReference type="OrthoDB" id="5978656at2759"/>
<name>A0A0L0DL09_THETB</name>
<dbReference type="Gene3D" id="3.40.640.10">
    <property type="entry name" value="Type I PLP-dependent aspartate aminotransferase-like (Major domain)"/>
    <property type="match status" value="1"/>
</dbReference>
<dbReference type="GeneID" id="25567642"/>
<reference evidence="3 4" key="1">
    <citation type="submission" date="2010-05" db="EMBL/GenBank/DDBJ databases">
        <title>The Genome Sequence of Thecamonas trahens ATCC 50062.</title>
        <authorList>
            <consortium name="The Broad Institute Genome Sequencing Platform"/>
            <person name="Russ C."/>
            <person name="Cuomo C."/>
            <person name="Shea T."/>
            <person name="Young S.K."/>
            <person name="Zeng Q."/>
            <person name="Koehrsen M."/>
            <person name="Haas B."/>
            <person name="Borodovsky M."/>
            <person name="Guigo R."/>
            <person name="Alvarado L."/>
            <person name="Berlin A."/>
            <person name="Bochicchio J."/>
            <person name="Borenstein D."/>
            <person name="Chapman S."/>
            <person name="Chen Z."/>
            <person name="Freedman E."/>
            <person name="Gellesch M."/>
            <person name="Goldberg J."/>
            <person name="Griggs A."/>
            <person name="Gujja S."/>
            <person name="Heilman E."/>
            <person name="Heiman D."/>
            <person name="Hepburn T."/>
            <person name="Howarth C."/>
            <person name="Jen D."/>
            <person name="Larson L."/>
            <person name="Mehta T."/>
            <person name="Park D."/>
            <person name="Pearson M."/>
            <person name="Roberts A."/>
            <person name="Saif S."/>
            <person name="Shenoy N."/>
            <person name="Sisk P."/>
            <person name="Stolte C."/>
            <person name="Sykes S."/>
            <person name="Thomson T."/>
            <person name="Walk T."/>
            <person name="White J."/>
            <person name="Yandava C."/>
            <person name="Burger G."/>
            <person name="Gray M.W."/>
            <person name="Holland P.W.H."/>
            <person name="King N."/>
            <person name="Lang F.B.F."/>
            <person name="Roger A.J."/>
            <person name="Ruiz-Trillo I."/>
            <person name="Lander E."/>
            <person name="Nusbaum C."/>
        </authorList>
    </citation>
    <scope>NUCLEOTIDE SEQUENCE [LARGE SCALE GENOMIC DNA]</scope>
    <source>
        <strain evidence="3 4">ATCC 50062</strain>
    </source>
</reference>
<dbReference type="PANTHER" id="PTHR43092">
    <property type="entry name" value="L-CYSTEINE DESULFHYDRASE"/>
    <property type="match status" value="1"/>
</dbReference>
<proteinExistence type="predicted"/>
<dbReference type="RefSeq" id="XP_013754839.1">
    <property type="nucleotide sequence ID" value="XM_013899385.1"/>
</dbReference>
<dbReference type="Proteomes" id="UP000054408">
    <property type="component" value="Unassembled WGS sequence"/>
</dbReference>
<dbReference type="InterPro" id="IPR015424">
    <property type="entry name" value="PyrdxlP-dep_Trfase"/>
</dbReference>
<protein>
    <submittedName>
        <fullName evidence="3">Selenocysteine lyase</fullName>
    </submittedName>
</protein>
<dbReference type="STRING" id="461836.A0A0L0DL09"/>
<dbReference type="InterPro" id="IPR015421">
    <property type="entry name" value="PyrdxlP-dep_Trfase_major"/>
</dbReference>
<dbReference type="InterPro" id="IPR000192">
    <property type="entry name" value="Aminotrans_V_dom"/>
</dbReference>
<accession>A0A0L0DL09</accession>
<dbReference type="SUPFAM" id="SSF53383">
    <property type="entry name" value="PLP-dependent transferases"/>
    <property type="match status" value="1"/>
</dbReference>
<dbReference type="Pfam" id="PF00266">
    <property type="entry name" value="Aminotran_5"/>
    <property type="match status" value="1"/>
</dbReference>
<dbReference type="InterPro" id="IPR015422">
    <property type="entry name" value="PyrdxlP-dep_Trfase_small"/>
</dbReference>
<keyword evidence="3" id="KW-0456">Lyase</keyword>